<organism evidence="8">
    <name type="scientific">freshwater metagenome</name>
    <dbReference type="NCBI Taxonomy" id="449393"/>
    <lineage>
        <taxon>unclassified sequences</taxon>
        <taxon>metagenomes</taxon>
        <taxon>ecological metagenomes</taxon>
    </lineage>
</organism>
<accession>A0A6J6ZY61</accession>
<reference evidence="8" key="1">
    <citation type="submission" date="2020-05" db="EMBL/GenBank/DDBJ databases">
        <authorList>
            <person name="Chiriac C."/>
            <person name="Salcher M."/>
            <person name="Ghai R."/>
            <person name="Kavagutti S V."/>
        </authorList>
    </citation>
    <scope>NUCLEOTIDE SEQUENCE</scope>
</reference>
<gene>
    <name evidence="8" type="ORF">UFOPK3164_00707</name>
    <name evidence="9" type="ORF">UFOPK3427_00484</name>
    <name evidence="10" type="ORF">UFOPK4112_00715</name>
</gene>
<name>A0A6J6ZY61_9ZZZZ</name>
<evidence type="ECO:0000313" key="9">
    <source>
        <dbReference type="EMBL" id="CAB4865891.1"/>
    </source>
</evidence>
<evidence type="ECO:0000256" key="1">
    <source>
        <dbReference type="ARBA" id="ARBA00004651"/>
    </source>
</evidence>
<dbReference type="PANTHER" id="PTHR40077">
    <property type="entry name" value="MEMBRANE PROTEIN-RELATED"/>
    <property type="match status" value="1"/>
</dbReference>
<protein>
    <submittedName>
        <fullName evidence="8">Unannotated protein</fullName>
    </submittedName>
</protein>
<dbReference type="EMBL" id="CAFBPM010000005">
    <property type="protein sequence ID" value="CAB5017732.1"/>
    <property type="molecule type" value="Genomic_DNA"/>
</dbReference>
<feature type="transmembrane region" description="Helical" evidence="6">
    <location>
        <begin position="12"/>
        <end position="31"/>
    </location>
</feature>
<keyword evidence="5 6" id="KW-0472">Membrane</keyword>
<proteinExistence type="predicted"/>
<feature type="domain" description="DUF3817" evidence="7">
    <location>
        <begin position="5"/>
        <end position="90"/>
    </location>
</feature>
<evidence type="ECO:0000259" key="7">
    <source>
        <dbReference type="Pfam" id="PF12823"/>
    </source>
</evidence>
<evidence type="ECO:0000256" key="4">
    <source>
        <dbReference type="ARBA" id="ARBA00022989"/>
    </source>
</evidence>
<dbReference type="Pfam" id="PF12823">
    <property type="entry name" value="DUF3817"/>
    <property type="match status" value="1"/>
</dbReference>
<keyword evidence="2" id="KW-1003">Cell membrane</keyword>
<evidence type="ECO:0000256" key="2">
    <source>
        <dbReference type="ARBA" id="ARBA00022475"/>
    </source>
</evidence>
<dbReference type="EMBL" id="CAFABE010000024">
    <property type="protein sequence ID" value="CAB4825279.1"/>
    <property type="molecule type" value="Genomic_DNA"/>
</dbReference>
<feature type="transmembrane region" description="Helical" evidence="6">
    <location>
        <begin position="37"/>
        <end position="61"/>
    </location>
</feature>
<evidence type="ECO:0000256" key="5">
    <source>
        <dbReference type="ARBA" id="ARBA00023136"/>
    </source>
</evidence>
<dbReference type="GO" id="GO:0005886">
    <property type="term" value="C:plasma membrane"/>
    <property type="evidence" value="ECO:0007669"/>
    <property type="project" value="UniProtKB-SubCell"/>
</dbReference>
<keyword evidence="3 6" id="KW-0812">Transmembrane</keyword>
<sequence length="102" mass="11469">MSGVLRRYQVMSWVVGVALLVLTYAAIQDWVNHSSGLAHIVSPIHGILYMVYLVTVIEVWIKLKPTKLRVLVMVCSGFVPFLAFFVEHNTLKVLQAQERASA</sequence>
<dbReference type="EMBL" id="CAFBLT010000001">
    <property type="protein sequence ID" value="CAB4865891.1"/>
    <property type="molecule type" value="Genomic_DNA"/>
</dbReference>
<evidence type="ECO:0000256" key="3">
    <source>
        <dbReference type="ARBA" id="ARBA00022692"/>
    </source>
</evidence>
<evidence type="ECO:0000313" key="10">
    <source>
        <dbReference type="EMBL" id="CAB5017732.1"/>
    </source>
</evidence>
<evidence type="ECO:0000256" key="6">
    <source>
        <dbReference type="SAM" id="Phobius"/>
    </source>
</evidence>
<dbReference type="NCBIfam" id="TIGR03954">
    <property type="entry name" value="integ_memb_HG"/>
    <property type="match status" value="1"/>
</dbReference>
<dbReference type="AlphaFoldDB" id="A0A6J6ZY61"/>
<evidence type="ECO:0000313" key="8">
    <source>
        <dbReference type="EMBL" id="CAB4825279.1"/>
    </source>
</evidence>
<comment type="subcellular location">
    <subcellularLocation>
        <location evidence="1">Cell membrane</location>
        <topology evidence="1">Multi-pass membrane protein</topology>
    </subcellularLocation>
</comment>
<feature type="transmembrane region" description="Helical" evidence="6">
    <location>
        <begin position="68"/>
        <end position="86"/>
    </location>
</feature>
<dbReference type="PANTHER" id="PTHR40077:SF2">
    <property type="entry name" value="MEMBRANE PROTEIN"/>
    <property type="match status" value="1"/>
</dbReference>
<keyword evidence="4 6" id="KW-1133">Transmembrane helix</keyword>
<dbReference type="InterPro" id="IPR023845">
    <property type="entry name" value="DUF3817_TM"/>
</dbReference>